<dbReference type="PRINTS" id="PR00237">
    <property type="entry name" value="GPCRRHODOPSN"/>
</dbReference>
<feature type="region of interest" description="Disordered" evidence="10">
    <location>
        <begin position="287"/>
        <end position="314"/>
    </location>
</feature>
<evidence type="ECO:0000259" key="12">
    <source>
        <dbReference type="PROSITE" id="PS50262"/>
    </source>
</evidence>
<evidence type="ECO:0000256" key="4">
    <source>
        <dbReference type="ARBA" id="ARBA00022989"/>
    </source>
</evidence>
<dbReference type="GO" id="GO:0004930">
    <property type="term" value="F:G protein-coupled receptor activity"/>
    <property type="evidence" value="ECO:0007669"/>
    <property type="project" value="UniProtKB-KW"/>
</dbReference>
<protein>
    <submittedName>
        <fullName evidence="14">G-protein coupled receptors family 1 profile domain-containing protein</fullName>
    </submittedName>
</protein>
<dbReference type="PANTHER" id="PTHR24246">
    <property type="entry name" value="OLFACTORY RECEPTOR AND ADENOSINE RECEPTOR"/>
    <property type="match status" value="1"/>
</dbReference>
<keyword evidence="3 11" id="KW-0812">Transmembrane</keyword>
<keyword evidence="9" id="KW-0807">Transducer</keyword>
<feature type="transmembrane region" description="Helical" evidence="11">
    <location>
        <begin position="40"/>
        <end position="61"/>
    </location>
</feature>
<accession>A0A914XR09</accession>
<evidence type="ECO:0000256" key="3">
    <source>
        <dbReference type="ARBA" id="ARBA00022692"/>
    </source>
</evidence>
<dbReference type="SMART" id="SM01381">
    <property type="entry name" value="7TM_GPCR_Srsx"/>
    <property type="match status" value="1"/>
</dbReference>
<feature type="transmembrane region" description="Helical" evidence="11">
    <location>
        <begin position="81"/>
        <end position="102"/>
    </location>
</feature>
<proteinExistence type="predicted"/>
<dbReference type="AlphaFoldDB" id="A0A914XR09"/>
<dbReference type="Proteomes" id="UP000887566">
    <property type="component" value="Unplaced"/>
</dbReference>
<evidence type="ECO:0000256" key="2">
    <source>
        <dbReference type="ARBA" id="ARBA00022475"/>
    </source>
</evidence>
<keyword evidence="5" id="KW-0297">G-protein coupled receptor</keyword>
<feature type="transmembrane region" description="Helical" evidence="11">
    <location>
        <begin position="123"/>
        <end position="145"/>
    </location>
</feature>
<sequence>MILYTNIALFLLGIISVLGNGFILLVIGRYKKLRADLCNLLISILAIADFGSGLGCLDRGLGELIFVIFDYYEYTKGECLLLGFMSLFSVHMSQLITAVIAFDRLDAVQNPFGYATKSKAKRATTILVLIVAYSLFGMGIAFIGVDLSEHPETCATGSCVLDLYAAYWASFATIVAIFVFYGYLRTTLVLRRKLITVNSSMERRELKRQKAVFKTISLVLLVYGLSWCVPNFLLIIVTVMGNQTGIGLVSSLIAIGTGIHSSCNVFIYALKHKEIGAHMRQFIGKSGPGGVSPAQQPQSQLFRRSTDDNSQRKL</sequence>
<keyword evidence="8" id="KW-0325">Glycoprotein</keyword>
<dbReference type="Gene3D" id="1.20.1070.10">
    <property type="entry name" value="Rhodopsin 7-helix transmembrane proteins"/>
    <property type="match status" value="1"/>
</dbReference>
<reference evidence="14" key="1">
    <citation type="submission" date="2022-11" db="UniProtKB">
        <authorList>
            <consortium name="WormBaseParasite"/>
        </authorList>
    </citation>
    <scope>IDENTIFICATION</scope>
</reference>
<dbReference type="Pfam" id="PF10320">
    <property type="entry name" value="7TM_GPCR_Srsx"/>
    <property type="match status" value="1"/>
</dbReference>
<dbReference type="InterPro" id="IPR000276">
    <property type="entry name" value="GPCR_Rhodpsn"/>
</dbReference>
<evidence type="ECO:0000313" key="13">
    <source>
        <dbReference type="Proteomes" id="UP000887566"/>
    </source>
</evidence>
<dbReference type="InterPro" id="IPR019424">
    <property type="entry name" value="7TM_GPCR_Srsx"/>
</dbReference>
<name>A0A914XR09_9BILA</name>
<evidence type="ECO:0000313" key="14">
    <source>
        <dbReference type="WBParaSite" id="PSAMB.scaffold985size37628.g10105.t1"/>
    </source>
</evidence>
<feature type="transmembrane region" description="Helical" evidence="11">
    <location>
        <begin position="246"/>
        <end position="270"/>
    </location>
</feature>
<feature type="transmembrane region" description="Helical" evidence="11">
    <location>
        <begin position="165"/>
        <end position="184"/>
    </location>
</feature>
<evidence type="ECO:0000256" key="8">
    <source>
        <dbReference type="ARBA" id="ARBA00023180"/>
    </source>
</evidence>
<keyword evidence="13" id="KW-1185">Reference proteome</keyword>
<keyword evidence="4 11" id="KW-1133">Transmembrane helix</keyword>
<dbReference type="GO" id="GO:0005886">
    <property type="term" value="C:plasma membrane"/>
    <property type="evidence" value="ECO:0007669"/>
    <property type="project" value="UniProtKB-SubCell"/>
</dbReference>
<keyword evidence="2" id="KW-1003">Cell membrane</keyword>
<evidence type="ECO:0000256" key="6">
    <source>
        <dbReference type="ARBA" id="ARBA00023136"/>
    </source>
</evidence>
<dbReference type="PROSITE" id="PS50262">
    <property type="entry name" value="G_PROTEIN_RECEP_F1_2"/>
    <property type="match status" value="1"/>
</dbReference>
<keyword evidence="6 11" id="KW-0472">Membrane</keyword>
<feature type="compositionally biased region" description="Basic and acidic residues" evidence="10">
    <location>
        <begin position="304"/>
        <end position="314"/>
    </location>
</feature>
<organism evidence="13 14">
    <name type="scientific">Plectus sambesii</name>
    <dbReference type="NCBI Taxonomy" id="2011161"/>
    <lineage>
        <taxon>Eukaryota</taxon>
        <taxon>Metazoa</taxon>
        <taxon>Ecdysozoa</taxon>
        <taxon>Nematoda</taxon>
        <taxon>Chromadorea</taxon>
        <taxon>Plectida</taxon>
        <taxon>Plectina</taxon>
        <taxon>Plectoidea</taxon>
        <taxon>Plectidae</taxon>
        <taxon>Plectus</taxon>
    </lineage>
</organism>
<keyword evidence="7" id="KW-0675">Receptor</keyword>
<dbReference type="InterPro" id="IPR017452">
    <property type="entry name" value="GPCR_Rhodpsn_7TM"/>
</dbReference>
<dbReference type="WBParaSite" id="PSAMB.scaffold985size37628.g10105.t1">
    <property type="protein sequence ID" value="PSAMB.scaffold985size37628.g10105.t1"/>
    <property type="gene ID" value="PSAMB.scaffold985size37628.g10105"/>
</dbReference>
<evidence type="ECO:0000256" key="9">
    <source>
        <dbReference type="ARBA" id="ARBA00023224"/>
    </source>
</evidence>
<feature type="transmembrane region" description="Helical" evidence="11">
    <location>
        <begin position="211"/>
        <end position="240"/>
    </location>
</feature>
<dbReference type="CDD" id="cd00637">
    <property type="entry name" value="7tm_classA_rhodopsin-like"/>
    <property type="match status" value="1"/>
</dbReference>
<evidence type="ECO:0000256" key="5">
    <source>
        <dbReference type="ARBA" id="ARBA00023040"/>
    </source>
</evidence>
<dbReference type="SUPFAM" id="SSF81321">
    <property type="entry name" value="Family A G protein-coupled receptor-like"/>
    <property type="match status" value="1"/>
</dbReference>
<evidence type="ECO:0000256" key="10">
    <source>
        <dbReference type="SAM" id="MobiDB-lite"/>
    </source>
</evidence>
<dbReference type="PANTHER" id="PTHR24246:SF27">
    <property type="entry name" value="ADENOSINE RECEPTOR, ISOFORM A"/>
    <property type="match status" value="1"/>
</dbReference>
<evidence type="ECO:0000256" key="1">
    <source>
        <dbReference type="ARBA" id="ARBA00004651"/>
    </source>
</evidence>
<comment type="subcellular location">
    <subcellularLocation>
        <location evidence="1">Cell membrane</location>
        <topology evidence="1">Multi-pass membrane protein</topology>
    </subcellularLocation>
</comment>
<feature type="compositionally biased region" description="Polar residues" evidence="10">
    <location>
        <begin position="293"/>
        <end position="303"/>
    </location>
</feature>
<feature type="domain" description="G-protein coupled receptors family 1 profile" evidence="12">
    <location>
        <begin position="19"/>
        <end position="268"/>
    </location>
</feature>
<evidence type="ECO:0000256" key="11">
    <source>
        <dbReference type="SAM" id="Phobius"/>
    </source>
</evidence>
<feature type="transmembrane region" description="Helical" evidence="11">
    <location>
        <begin position="6"/>
        <end position="28"/>
    </location>
</feature>
<evidence type="ECO:0000256" key="7">
    <source>
        <dbReference type="ARBA" id="ARBA00023170"/>
    </source>
</evidence>